<feature type="domain" description="RlpA-like protein double-psi beta-barrel" evidence="6">
    <location>
        <begin position="76"/>
        <end position="164"/>
    </location>
</feature>
<protein>
    <recommendedName>
        <fullName evidence="3">Endolytic peptidoglycan transglycosylase RlpA</fullName>
        <ecNumber evidence="3">4.2.2.-</ecNumber>
    </recommendedName>
</protein>
<keyword evidence="8" id="KW-1185">Reference proteome</keyword>
<dbReference type="HAMAP" id="MF_02071">
    <property type="entry name" value="RlpA"/>
    <property type="match status" value="1"/>
</dbReference>
<comment type="similarity">
    <text evidence="3 4">Belongs to the RlpA family.</text>
</comment>
<comment type="function">
    <text evidence="3">Lytic transglycosylase with a strong preference for naked glycan strands that lack stem peptides.</text>
</comment>
<evidence type="ECO:0000256" key="2">
    <source>
        <dbReference type="ARBA" id="ARBA00023316"/>
    </source>
</evidence>
<dbReference type="CDD" id="cd22268">
    <property type="entry name" value="DPBB_RlpA-like"/>
    <property type="match status" value="1"/>
</dbReference>
<dbReference type="Gene3D" id="2.40.40.10">
    <property type="entry name" value="RlpA-like domain"/>
    <property type="match status" value="1"/>
</dbReference>
<evidence type="ECO:0000256" key="3">
    <source>
        <dbReference type="HAMAP-Rule" id="MF_02071"/>
    </source>
</evidence>
<feature type="region of interest" description="Disordered" evidence="5">
    <location>
        <begin position="1"/>
        <end position="22"/>
    </location>
</feature>
<evidence type="ECO:0000256" key="1">
    <source>
        <dbReference type="ARBA" id="ARBA00023239"/>
    </source>
</evidence>
<dbReference type="PANTHER" id="PTHR34183:SF1">
    <property type="entry name" value="ENDOLYTIC PEPTIDOGLYCAN TRANSGLYCOSYLASE RLPA"/>
    <property type="match status" value="1"/>
</dbReference>
<sequence>MMLAACSTSGPQTASAKRTSTKEYFAESEYGVKASPRVSMKRSGLPRGGGREQVGKPYKVKGKWYHPKEDPGYRNSGMASWYGDAFHGRLTANGEVYDMTHLTAAHPTMPLPSYARVTNRANGSSVIVRVNDRGPFAHGRIIDLSRRAAELLDYTQKGVAKVEVEYVGRAPLDGQDDAFLMASYKPGGGGPDPSDGLPTGVMIAMNGPTPTVSAAAAPVFPGQPASQAPVAAAPGDPILPDFGPIAPERPGVGLARRLGAGQPTEALAYADERVKRAAQVVADFAGSAPDNAALLAALNKRYTAAPAPSEYVAVGTYASQAEAETMARALEAAGKATIETDWSGDGFALSLRSDGRVSTDSLLRAAWAAGASDAMTVRE</sequence>
<dbReference type="Pfam" id="PF03330">
    <property type="entry name" value="DPBB_1"/>
    <property type="match status" value="1"/>
</dbReference>
<proteinExistence type="inferred from homology"/>
<dbReference type="InterPro" id="IPR036908">
    <property type="entry name" value="RlpA-like_sf"/>
</dbReference>
<feature type="compositionally biased region" description="Polar residues" evidence="5">
    <location>
        <begin position="1"/>
        <end position="18"/>
    </location>
</feature>
<dbReference type="InterPro" id="IPR009009">
    <property type="entry name" value="RlpA-like_DPBB"/>
</dbReference>
<dbReference type="EC" id="4.2.2.-" evidence="3"/>
<dbReference type="Proteomes" id="UP001559025">
    <property type="component" value="Unassembled WGS sequence"/>
</dbReference>
<accession>A0ABV3WTQ2</accession>
<evidence type="ECO:0000313" key="8">
    <source>
        <dbReference type="Proteomes" id="UP001559025"/>
    </source>
</evidence>
<evidence type="ECO:0000256" key="5">
    <source>
        <dbReference type="SAM" id="MobiDB-lite"/>
    </source>
</evidence>
<name>A0ABV3WTQ2_9HYPH</name>
<evidence type="ECO:0000259" key="6">
    <source>
        <dbReference type="Pfam" id="PF03330"/>
    </source>
</evidence>
<reference evidence="7 8" key="1">
    <citation type="submission" date="2024-01" db="EMBL/GenBank/DDBJ databases">
        <title>New evidence supports the origin of RcGTA from prophage.</title>
        <authorList>
            <person name="Xu Y."/>
            <person name="Liu B."/>
            <person name="Chen F."/>
        </authorList>
    </citation>
    <scope>NUCLEOTIDE SEQUENCE [LARGE SCALE GENOMIC DNA]</scope>
    <source>
        <strain evidence="7 8">CBW1107-2</strain>
    </source>
</reference>
<organism evidence="7 8">
    <name type="scientific">Neoaquamicrobium sediminum</name>
    <dbReference type="NCBI Taxonomy" id="1849104"/>
    <lineage>
        <taxon>Bacteria</taxon>
        <taxon>Pseudomonadati</taxon>
        <taxon>Pseudomonadota</taxon>
        <taxon>Alphaproteobacteria</taxon>
        <taxon>Hyphomicrobiales</taxon>
        <taxon>Phyllobacteriaceae</taxon>
        <taxon>Neoaquamicrobium</taxon>
    </lineage>
</organism>
<dbReference type="SUPFAM" id="SSF50685">
    <property type="entry name" value="Barwin-like endoglucanases"/>
    <property type="match status" value="1"/>
</dbReference>
<dbReference type="InterPro" id="IPR034718">
    <property type="entry name" value="RlpA"/>
</dbReference>
<comment type="caution">
    <text evidence="7">The sequence shown here is derived from an EMBL/GenBank/DDBJ whole genome shotgun (WGS) entry which is preliminary data.</text>
</comment>
<dbReference type="EMBL" id="JAZHFV010000003">
    <property type="protein sequence ID" value="MEX4008058.1"/>
    <property type="molecule type" value="Genomic_DNA"/>
</dbReference>
<evidence type="ECO:0000313" key="7">
    <source>
        <dbReference type="EMBL" id="MEX4008058.1"/>
    </source>
</evidence>
<dbReference type="PANTHER" id="PTHR34183">
    <property type="entry name" value="ENDOLYTIC PEPTIDOGLYCAN TRANSGLYCOSYLASE RLPA"/>
    <property type="match status" value="1"/>
</dbReference>
<keyword evidence="2 3" id="KW-0961">Cell wall biogenesis/degradation</keyword>
<gene>
    <name evidence="3" type="primary">rlpA</name>
    <name evidence="7" type="ORF">V1479_12130</name>
</gene>
<keyword evidence="1 3" id="KW-0456">Lyase</keyword>
<evidence type="ECO:0000256" key="4">
    <source>
        <dbReference type="RuleBase" id="RU003495"/>
    </source>
</evidence>
<dbReference type="NCBIfam" id="TIGR00413">
    <property type="entry name" value="rlpA"/>
    <property type="match status" value="1"/>
</dbReference>
<dbReference type="InterPro" id="IPR012997">
    <property type="entry name" value="RplA"/>
</dbReference>